<dbReference type="PANTHER" id="PTHR23041">
    <property type="entry name" value="RING FINGER DOMAIN-CONTAINING"/>
    <property type="match status" value="1"/>
</dbReference>
<evidence type="ECO:0000256" key="2">
    <source>
        <dbReference type="ARBA" id="ARBA00022771"/>
    </source>
</evidence>
<dbReference type="GO" id="GO:0008270">
    <property type="term" value="F:zinc ion binding"/>
    <property type="evidence" value="ECO:0007669"/>
    <property type="project" value="UniProtKB-KW"/>
</dbReference>
<dbReference type="InterPro" id="IPR017907">
    <property type="entry name" value="Znf_RING_CS"/>
</dbReference>
<dbReference type="Gene3D" id="3.30.40.10">
    <property type="entry name" value="Zinc/RING finger domain, C3HC4 (zinc finger)"/>
    <property type="match status" value="1"/>
</dbReference>
<feature type="region of interest" description="Disordered" evidence="5">
    <location>
        <begin position="75"/>
        <end position="94"/>
    </location>
</feature>
<dbReference type="HOGENOM" id="CLU_829256_0_0_1"/>
<keyword evidence="1" id="KW-0479">Metal-binding</keyword>
<accession>K5WC09</accession>
<dbReference type="InParanoid" id="K5WC09"/>
<evidence type="ECO:0000313" key="8">
    <source>
        <dbReference type="Proteomes" id="UP000008370"/>
    </source>
</evidence>
<dbReference type="InterPro" id="IPR013083">
    <property type="entry name" value="Znf_RING/FYVE/PHD"/>
</dbReference>
<evidence type="ECO:0000256" key="1">
    <source>
        <dbReference type="ARBA" id="ARBA00022723"/>
    </source>
</evidence>
<dbReference type="KEGG" id="pco:PHACADRAFT_194128"/>
<evidence type="ECO:0000313" key="7">
    <source>
        <dbReference type="EMBL" id="EKM56524.1"/>
    </source>
</evidence>
<dbReference type="PROSITE" id="PS50089">
    <property type="entry name" value="ZF_RING_2"/>
    <property type="match status" value="1"/>
</dbReference>
<evidence type="ECO:0000256" key="3">
    <source>
        <dbReference type="ARBA" id="ARBA00022833"/>
    </source>
</evidence>
<sequence length="335" mass="35390">MFTSVTHLKAHYRRDHPCRNGLICHIAAQKGMKCPIHSSDEGDDASSGASPVVDVDTQRPEPDVATFQAATMALEQNKSSAEPDETDKADPTINIPLCSLIPSELVTECEKASEPATAEDKSPLQKHQVPTLSESATSNDALPEHSQNPSTITPNDGDDTEDTSSGKHASMVPDDWECTPSSAVSDCSDSWTEIASVFSEGDAVQVNADEDIPKAESATAEEFAVAAVEDSVKKDVDAAHEADLNAAQGEGAADEASTGETQPAQLSLPRIATEAPTEPQARLMILSCKVCTKNPTNPVVTMCGHVFCHGCILNALGTSLSCPACNRPILVRLDL</sequence>
<protein>
    <recommendedName>
        <fullName evidence="6">RING-type domain-containing protein</fullName>
    </recommendedName>
</protein>
<dbReference type="Proteomes" id="UP000008370">
    <property type="component" value="Unassembled WGS sequence"/>
</dbReference>
<feature type="domain" description="RING-type" evidence="6">
    <location>
        <begin position="288"/>
        <end position="326"/>
    </location>
</feature>
<feature type="compositionally biased region" description="Polar residues" evidence="5">
    <location>
        <begin position="128"/>
        <end position="154"/>
    </location>
</feature>
<keyword evidence="2 4" id="KW-0863">Zinc-finger</keyword>
<dbReference type="PANTHER" id="PTHR23041:SF78">
    <property type="entry name" value="E3 UBIQUITIN-PROTEIN LIGASE RNF4"/>
    <property type="match status" value="1"/>
</dbReference>
<dbReference type="PROSITE" id="PS00518">
    <property type="entry name" value="ZF_RING_1"/>
    <property type="match status" value="1"/>
</dbReference>
<dbReference type="InterPro" id="IPR001841">
    <property type="entry name" value="Znf_RING"/>
</dbReference>
<feature type="region of interest" description="Disordered" evidence="5">
    <location>
        <begin position="248"/>
        <end position="269"/>
    </location>
</feature>
<dbReference type="RefSeq" id="XP_007394370.1">
    <property type="nucleotide sequence ID" value="XM_007394308.1"/>
</dbReference>
<reference evidence="7 8" key="1">
    <citation type="journal article" date="2012" name="BMC Genomics">
        <title>Comparative genomics of the white-rot fungi, Phanerochaete carnosa and P. chrysosporium, to elucidate the genetic basis of the distinct wood types they colonize.</title>
        <authorList>
            <person name="Suzuki H."/>
            <person name="MacDonald J."/>
            <person name="Syed K."/>
            <person name="Salamov A."/>
            <person name="Hori C."/>
            <person name="Aerts A."/>
            <person name="Henrissat B."/>
            <person name="Wiebenga A."/>
            <person name="vanKuyk P.A."/>
            <person name="Barry K."/>
            <person name="Lindquist E."/>
            <person name="LaButti K."/>
            <person name="Lapidus A."/>
            <person name="Lucas S."/>
            <person name="Coutinho P."/>
            <person name="Gong Y."/>
            <person name="Samejima M."/>
            <person name="Mahadevan R."/>
            <person name="Abou-Zaid M."/>
            <person name="de Vries R.P."/>
            <person name="Igarashi K."/>
            <person name="Yadav J.S."/>
            <person name="Grigoriev I.V."/>
            <person name="Master E.R."/>
        </authorList>
    </citation>
    <scope>NUCLEOTIDE SEQUENCE [LARGE SCALE GENOMIC DNA]</scope>
    <source>
        <strain evidence="7 8">HHB-10118-sp</strain>
    </source>
</reference>
<evidence type="ECO:0000256" key="5">
    <source>
        <dbReference type="SAM" id="MobiDB-lite"/>
    </source>
</evidence>
<dbReference type="OrthoDB" id="6333297at2759"/>
<gene>
    <name evidence="7" type="ORF">PHACADRAFT_194128</name>
</gene>
<evidence type="ECO:0000256" key="4">
    <source>
        <dbReference type="PROSITE-ProRule" id="PRU00175"/>
    </source>
</evidence>
<dbReference type="SUPFAM" id="SSF57850">
    <property type="entry name" value="RING/U-box"/>
    <property type="match status" value="1"/>
</dbReference>
<dbReference type="SMART" id="SM00184">
    <property type="entry name" value="RING"/>
    <property type="match status" value="1"/>
</dbReference>
<organism evidence="7 8">
    <name type="scientific">Phanerochaete carnosa (strain HHB-10118-sp)</name>
    <name type="common">White-rot fungus</name>
    <name type="synonym">Peniophora carnosa</name>
    <dbReference type="NCBI Taxonomy" id="650164"/>
    <lineage>
        <taxon>Eukaryota</taxon>
        <taxon>Fungi</taxon>
        <taxon>Dikarya</taxon>
        <taxon>Basidiomycota</taxon>
        <taxon>Agaricomycotina</taxon>
        <taxon>Agaricomycetes</taxon>
        <taxon>Polyporales</taxon>
        <taxon>Phanerochaetaceae</taxon>
        <taxon>Phanerochaete</taxon>
    </lineage>
</organism>
<dbReference type="InterPro" id="IPR047134">
    <property type="entry name" value="RNF4"/>
</dbReference>
<feature type="region of interest" description="Disordered" evidence="5">
    <location>
        <begin position="35"/>
        <end position="59"/>
    </location>
</feature>
<name>K5WC09_PHACS</name>
<feature type="region of interest" description="Disordered" evidence="5">
    <location>
        <begin position="109"/>
        <end position="184"/>
    </location>
</feature>
<keyword evidence="3" id="KW-0862">Zinc</keyword>
<dbReference type="EMBL" id="JH930471">
    <property type="protein sequence ID" value="EKM56524.1"/>
    <property type="molecule type" value="Genomic_DNA"/>
</dbReference>
<keyword evidence="8" id="KW-1185">Reference proteome</keyword>
<evidence type="ECO:0000259" key="6">
    <source>
        <dbReference type="PROSITE" id="PS50089"/>
    </source>
</evidence>
<dbReference type="Pfam" id="PF13923">
    <property type="entry name" value="zf-C3HC4_2"/>
    <property type="match status" value="1"/>
</dbReference>
<dbReference type="GeneID" id="18910969"/>
<feature type="compositionally biased region" description="Basic and acidic residues" evidence="5">
    <location>
        <begin position="109"/>
        <end position="123"/>
    </location>
</feature>
<dbReference type="AlphaFoldDB" id="K5WC09"/>
<dbReference type="STRING" id="650164.K5WC09"/>
<proteinExistence type="predicted"/>